<evidence type="ECO:0000313" key="6">
    <source>
        <dbReference type="EMBL" id="SEC44132.1"/>
    </source>
</evidence>
<dbReference type="GO" id="GO:0043190">
    <property type="term" value="C:ATP-binding cassette (ABC) transporter complex"/>
    <property type="evidence" value="ECO:0007669"/>
    <property type="project" value="InterPro"/>
</dbReference>
<comment type="similarity">
    <text evidence="2">Belongs to the bacterial solute-binding protein 5 family.</text>
</comment>
<evidence type="ECO:0000256" key="2">
    <source>
        <dbReference type="ARBA" id="ARBA00005695"/>
    </source>
</evidence>
<dbReference type="GO" id="GO:1904680">
    <property type="term" value="F:peptide transmembrane transporter activity"/>
    <property type="evidence" value="ECO:0007669"/>
    <property type="project" value="TreeGrafter"/>
</dbReference>
<evidence type="ECO:0000256" key="3">
    <source>
        <dbReference type="ARBA" id="ARBA00022729"/>
    </source>
</evidence>
<dbReference type="AlphaFoldDB" id="A0A1H4SIX2"/>
<dbReference type="Pfam" id="PF00496">
    <property type="entry name" value="SBP_bac_5"/>
    <property type="match status" value="1"/>
</dbReference>
<dbReference type="SUPFAM" id="SSF53850">
    <property type="entry name" value="Periplasmic binding protein-like II"/>
    <property type="match status" value="1"/>
</dbReference>
<reference evidence="6 7" key="1">
    <citation type="submission" date="2016-10" db="EMBL/GenBank/DDBJ databases">
        <authorList>
            <person name="de Groot N.N."/>
        </authorList>
    </citation>
    <scope>NUCLEOTIDE SEQUENCE [LARGE SCALE GENOMIC DNA]</scope>
    <source>
        <strain evidence="6 7">MT12</strain>
    </source>
</reference>
<name>A0A1H4SIX2_9BRAD</name>
<dbReference type="Gene3D" id="3.10.105.10">
    <property type="entry name" value="Dipeptide-binding Protein, Domain 3"/>
    <property type="match status" value="1"/>
</dbReference>
<evidence type="ECO:0000313" key="7">
    <source>
        <dbReference type="Proteomes" id="UP000198992"/>
    </source>
</evidence>
<dbReference type="Gene3D" id="3.40.190.10">
    <property type="entry name" value="Periplasmic binding protein-like II"/>
    <property type="match status" value="1"/>
</dbReference>
<dbReference type="RefSeq" id="WP_092115225.1">
    <property type="nucleotide sequence ID" value="NZ_FNTH01000001.1"/>
</dbReference>
<protein>
    <submittedName>
        <fullName evidence="6">Peptide/nickel transport system substrate-binding protein</fullName>
    </submittedName>
</protein>
<feature type="signal peptide" evidence="4">
    <location>
        <begin position="1"/>
        <end position="24"/>
    </location>
</feature>
<dbReference type="PANTHER" id="PTHR30290:SF38">
    <property type="entry name" value="D,D-DIPEPTIDE-BINDING PERIPLASMIC PROTEIN DDPA-RELATED"/>
    <property type="match status" value="1"/>
</dbReference>
<dbReference type="InterPro" id="IPR039424">
    <property type="entry name" value="SBP_5"/>
</dbReference>
<evidence type="ECO:0000256" key="4">
    <source>
        <dbReference type="SAM" id="SignalP"/>
    </source>
</evidence>
<sequence length="536" mass="60465">MSFKLATCIMALGAAVMAASPASAQKKGGTLRLYHNDNPPSTSLLEESTIASVMPFAAVFNNLVVFDPAKVHESIDTVIPDLAESWSWDQTNTKLTFKLHHGVKWHDGQPFTAKDVQCTWRMLIGKSETQDFKTQDFKRNPRKVWYSKLKDISINGDDEATFELVEPQPGLLALLASAFSVVYPCHVPQQVMRTKPVGTGPFKFVEFRRGDSIRLVRNPDYFKKDRPYLDEITVRSIDSRATRMLAFATGDYDITFPSDVSIPLMKDVRARAPNAICEMTSTNLQINLLVNRVNPPFDNPEIRKAMSLALDRQAFNSILFEGTGRLGGAMQAKPEGEWGMPPEILSTLMGYGPDTGKNLADAQAIMQKLGYSDAKPLSIKIQTRNLPTYRDPAVILADQLKKIYIVAELDILDTPRWYSRLQRKDYTIGLNVTGVSVDDPDGNLVENYSCNSERNYTQYCNAEVDRLLAAQSREVDKDKRRTIVFDIERLLVDDAARPVILHSSAGNCWQPYVRNFHPHDNSQYNNLRFEDVWLDK</sequence>
<dbReference type="InterPro" id="IPR030678">
    <property type="entry name" value="Peptide/Ni-bd"/>
</dbReference>
<comment type="subcellular location">
    <subcellularLocation>
        <location evidence="1">Periplasm</location>
    </subcellularLocation>
</comment>
<accession>A0A1H4SIX2</accession>
<dbReference type="Proteomes" id="UP000198992">
    <property type="component" value="Unassembled WGS sequence"/>
</dbReference>
<dbReference type="GO" id="GO:0030288">
    <property type="term" value="C:outer membrane-bounded periplasmic space"/>
    <property type="evidence" value="ECO:0007669"/>
    <property type="project" value="UniProtKB-ARBA"/>
</dbReference>
<dbReference type="PANTHER" id="PTHR30290">
    <property type="entry name" value="PERIPLASMIC BINDING COMPONENT OF ABC TRANSPORTER"/>
    <property type="match status" value="1"/>
</dbReference>
<dbReference type="PIRSF" id="PIRSF002741">
    <property type="entry name" value="MppA"/>
    <property type="match status" value="1"/>
</dbReference>
<proteinExistence type="inferred from homology"/>
<evidence type="ECO:0000256" key="1">
    <source>
        <dbReference type="ARBA" id="ARBA00004418"/>
    </source>
</evidence>
<dbReference type="EMBL" id="FNTH01000001">
    <property type="protein sequence ID" value="SEC44132.1"/>
    <property type="molecule type" value="Genomic_DNA"/>
</dbReference>
<keyword evidence="3 4" id="KW-0732">Signal</keyword>
<evidence type="ECO:0000259" key="5">
    <source>
        <dbReference type="Pfam" id="PF00496"/>
    </source>
</evidence>
<feature type="chain" id="PRO_5011679531" evidence="4">
    <location>
        <begin position="25"/>
        <end position="536"/>
    </location>
</feature>
<feature type="domain" description="Solute-binding protein family 5" evidence="5">
    <location>
        <begin position="77"/>
        <end position="452"/>
    </location>
</feature>
<dbReference type="InterPro" id="IPR000914">
    <property type="entry name" value="SBP_5_dom"/>
</dbReference>
<gene>
    <name evidence="6" type="ORF">SAMN05444164_1845</name>
</gene>
<dbReference type="GO" id="GO:0015833">
    <property type="term" value="P:peptide transport"/>
    <property type="evidence" value="ECO:0007669"/>
    <property type="project" value="TreeGrafter"/>
</dbReference>
<dbReference type="OrthoDB" id="9803988at2"/>
<organism evidence="6 7">
    <name type="scientific">Bradyrhizobium erythrophlei</name>
    <dbReference type="NCBI Taxonomy" id="1437360"/>
    <lineage>
        <taxon>Bacteria</taxon>
        <taxon>Pseudomonadati</taxon>
        <taxon>Pseudomonadota</taxon>
        <taxon>Alphaproteobacteria</taxon>
        <taxon>Hyphomicrobiales</taxon>
        <taxon>Nitrobacteraceae</taxon>
        <taxon>Bradyrhizobium</taxon>
    </lineage>
</organism>